<evidence type="ECO:0000313" key="6">
    <source>
        <dbReference type="EMBL" id="CAI0447356.1"/>
    </source>
</evidence>
<sequence>MQCRPQQQPILQRVPSSVLYIPNLVYLDLQLNYFLGPIPDALFDKRLDAIFLNNNQFDSEILDNFGKSPACVNNLGYKKFTG</sequence>
<keyword evidence="5" id="KW-0677">Repeat</keyword>
<dbReference type="InterPro" id="IPR001611">
    <property type="entry name" value="Leu-rich_rpt"/>
</dbReference>
<evidence type="ECO:0000256" key="5">
    <source>
        <dbReference type="ARBA" id="ARBA00022737"/>
    </source>
</evidence>
<gene>
    <name evidence="6" type="ORF">LITE_LOCUS29377</name>
</gene>
<name>A0AAV0MMX9_9ROSI</name>
<protein>
    <submittedName>
        <fullName evidence="6">Uncharacterized protein</fullName>
    </submittedName>
</protein>
<dbReference type="AlphaFoldDB" id="A0AAV0MMX9"/>
<reference evidence="6" key="1">
    <citation type="submission" date="2022-08" db="EMBL/GenBank/DDBJ databases">
        <authorList>
            <person name="Gutierrez-Valencia J."/>
        </authorList>
    </citation>
    <scope>NUCLEOTIDE SEQUENCE</scope>
</reference>
<keyword evidence="2" id="KW-0964">Secreted</keyword>
<dbReference type="GO" id="GO:0005576">
    <property type="term" value="C:extracellular region"/>
    <property type="evidence" value="ECO:0007669"/>
    <property type="project" value="UniProtKB-SubCell"/>
</dbReference>
<keyword evidence="3" id="KW-0433">Leucine-rich repeat</keyword>
<keyword evidence="4" id="KW-0732">Signal</keyword>
<dbReference type="SUPFAM" id="SSF52058">
    <property type="entry name" value="L domain-like"/>
    <property type="match status" value="1"/>
</dbReference>
<dbReference type="Gene3D" id="3.80.10.10">
    <property type="entry name" value="Ribonuclease Inhibitor"/>
    <property type="match status" value="1"/>
</dbReference>
<comment type="caution">
    <text evidence="6">The sequence shown here is derived from an EMBL/GenBank/DDBJ whole genome shotgun (WGS) entry which is preliminary data.</text>
</comment>
<proteinExistence type="predicted"/>
<dbReference type="Proteomes" id="UP001154282">
    <property type="component" value="Unassembled WGS sequence"/>
</dbReference>
<dbReference type="InterPro" id="IPR032675">
    <property type="entry name" value="LRR_dom_sf"/>
</dbReference>
<comment type="subcellular location">
    <subcellularLocation>
        <location evidence="1">Secreted</location>
    </subcellularLocation>
</comment>
<evidence type="ECO:0000313" key="7">
    <source>
        <dbReference type="Proteomes" id="UP001154282"/>
    </source>
</evidence>
<dbReference type="EMBL" id="CAMGYJ010000007">
    <property type="protein sequence ID" value="CAI0447356.1"/>
    <property type="molecule type" value="Genomic_DNA"/>
</dbReference>
<evidence type="ECO:0000256" key="2">
    <source>
        <dbReference type="ARBA" id="ARBA00022525"/>
    </source>
</evidence>
<evidence type="ECO:0000256" key="3">
    <source>
        <dbReference type="ARBA" id="ARBA00022614"/>
    </source>
</evidence>
<dbReference type="InterPro" id="IPR051582">
    <property type="entry name" value="LRR_extensin-like_regulator"/>
</dbReference>
<dbReference type="PANTHER" id="PTHR32093">
    <property type="entry name" value="LEUCINE-RICH REPEAT EXTENSIN-LIKE PROTEIN 3-RELATED"/>
    <property type="match status" value="1"/>
</dbReference>
<evidence type="ECO:0000256" key="1">
    <source>
        <dbReference type="ARBA" id="ARBA00004613"/>
    </source>
</evidence>
<dbReference type="PANTHER" id="PTHR32093:SF86">
    <property type="entry name" value="EXTENSIN-LIKE PROTEIN"/>
    <property type="match status" value="1"/>
</dbReference>
<evidence type="ECO:0000256" key="4">
    <source>
        <dbReference type="ARBA" id="ARBA00022729"/>
    </source>
</evidence>
<keyword evidence="7" id="KW-1185">Reference proteome</keyword>
<dbReference type="Pfam" id="PF00560">
    <property type="entry name" value="LRR_1"/>
    <property type="match status" value="1"/>
</dbReference>
<organism evidence="6 7">
    <name type="scientific">Linum tenue</name>
    <dbReference type="NCBI Taxonomy" id="586396"/>
    <lineage>
        <taxon>Eukaryota</taxon>
        <taxon>Viridiplantae</taxon>
        <taxon>Streptophyta</taxon>
        <taxon>Embryophyta</taxon>
        <taxon>Tracheophyta</taxon>
        <taxon>Spermatophyta</taxon>
        <taxon>Magnoliopsida</taxon>
        <taxon>eudicotyledons</taxon>
        <taxon>Gunneridae</taxon>
        <taxon>Pentapetalae</taxon>
        <taxon>rosids</taxon>
        <taxon>fabids</taxon>
        <taxon>Malpighiales</taxon>
        <taxon>Linaceae</taxon>
        <taxon>Linum</taxon>
    </lineage>
</organism>
<accession>A0AAV0MMX9</accession>